<gene>
    <name evidence="1" type="ORF">EHEKIMEA_00032</name>
</gene>
<evidence type="ECO:0000313" key="2">
    <source>
        <dbReference type="Proteomes" id="UP000832072"/>
    </source>
</evidence>
<evidence type="ECO:0008006" key="3">
    <source>
        <dbReference type="Google" id="ProtNLM"/>
    </source>
</evidence>
<organism evidence="1 2">
    <name type="scientific">Cronobacter phage LPCS28</name>
    <dbReference type="NCBI Taxonomy" id="2924885"/>
    <lineage>
        <taxon>Viruses</taxon>
        <taxon>Duplodnaviria</taxon>
        <taxon>Heunggongvirae</taxon>
        <taxon>Uroviricota</taxon>
        <taxon>Caudoviricetes</taxon>
        <taxon>Pantevenvirales</taxon>
        <taxon>Straboviridae</taxon>
        <taxon>Nanhuvirus</taxon>
        <taxon>Nanhuvirus LPCS28</taxon>
    </lineage>
</organism>
<dbReference type="Gene3D" id="3.40.50.300">
    <property type="entry name" value="P-loop containing nucleotide triphosphate hydrolases"/>
    <property type="match status" value="1"/>
</dbReference>
<proteinExistence type="predicted"/>
<accession>A0AAE9K634</accession>
<name>A0AAE9K634_9CAUD</name>
<dbReference type="InterPro" id="IPR027417">
    <property type="entry name" value="P-loop_NTPase"/>
</dbReference>
<dbReference type="EMBL" id="OM638103">
    <property type="protein sequence ID" value="UNY46939.1"/>
    <property type="molecule type" value="Genomic_DNA"/>
</dbReference>
<evidence type="ECO:0000313" key="1">
    <source>
        <dbReference type="EMBL" id="UNY46939.1"/>
    </source>
</evidence>
<dbReference type="InterPro" id="IPR048444">
    <property type="entry name" value="DNMK"/>
</dbReference>
<dbReference type="SUPFAM" id="SSF52540">
    <property type="entry name" value="P-loop containing nucleoside triphosphate hydrolases"/>
    <property type="match status" value="1"/>
</dbReference>
<dbReference type="Pfam" id="PF21448">
    <property type="entry name" value="DNMK"/>
    <property type="match status" value="1"/>
</dbReference>
<reference evidence="1 2" key="1">
    <citation type="submission" date="2022-02" db="EMBL/GenBank/DDBJ databases">
        <authorList>
            <person name="Tian F."/>
            <person name="Li J."/>
            <person name="Li F."/>
            <person name="Tong Y."/>
        </authorList>
    </citation>
    <scope>NUCLEOTIDE SEQUENCE [LARGE SCALE GENOMIC DNA]</scope>
</reference>
<protein>
    <recommendedName>
        <fullName evidence="3">DNMP kinase</fullName>
    </recommendedName>
</protein>
<keyword evidence="2" id="KW-1185">Reference proteome</keyword>
<sequence length="224" mass="25690">MIVLSGKKRSGKDTVAGFMRDEGMKTYALADPIKDALFHAFKRSMYEGTVTRAMLNGIDYDREQPMNMTVNEVRDVLIEAVFYTFKDAGLSDAMYVDCIEHITDFILNIEHVENFSIRKFMQTFGTDIMCNIVSNHHWLDLAEKKAPANAIITDVRQPWEEEYYRNKDATFIFVKGAYPGYIEPTDNHITEQGLTPRDGDIILVNENILTLAKETKCLLKKLMN</sequence>
<dbReference type="Proteomes" id="UP000832072">
    <property type="component" value="Segment"/>
</dbReference>
<dbReference type="Gene3D" id="1.10.238.70">
    <property type="match status" value="1"/>
</dbReference>
<dbReference type="InterPro" id="IPR023191">
    <property type="entry name" value="DNMP_kinase_N"/>
</dbReference>